<dbReference type="InterPro" id="IPR039537">
    <property type="entry name" value="Retrotran_Ty1/copia-like"/>
</dbReference>
<dbReference type="PANTHER" id="PTHR42648:SF18">
    <property type="entry name" value="RETROTRANSPOSON, UNCLASSIFIED-LIKE PROTEIN"/>
    <property type="match status" value="1"/>
</dbReference>
<dbReference type="SUPFAM" id="SSF53098">
    <property type="entry name" value="Ribonuclease H-like"/>
    <property type="match status" value="1"/>
</dbReference>
<dbReference type="InterPro" id="IPR012337">
    <property type="entry name" value="RNaseH-like_sf"/>
</dbReference>
<dbReference type="PROSITE" id="PS50994">
    <property type="entry name" value="INTEGRASE"/>
    <property type="match status" value="1"/>
</dbReference>
<dbReference type="EMBL" id="BQNB010018770">
    <property type="protein sequence ID" value="GJT78086.1"/>
    <property type="molecule type" value="Genomic_DNA"/>
</dbReference>
<proteinExistence type="predicted"/>
<evidence type="ECO:0000259" key="1">
    <source>
        <dbReference type="PROSITE" id="PS50994"/>
    </source>
</evidence>
<dbReference type="Proteomes" id="UP001151760">
    <property type="component" value="Unassembled WGS sequence"/>
</dbReference>
<dbReference type="Gene3D" id="3.30.420.10">
    <property type="entry name" value="Ribonuclease H-like superfamily/Ribonuclease H"/>
    <property type="match status" value="1"/>
</dbReference>
<feature type="domain" description="Integrase catalytic" evidence="1">
    <location>
        <begin position="21"/>
        <end position="180"/>
    </location>
</feature>
<dbReference type="Pfam" id="PF00665">
    <property type="entry name" value="rve"/>
    <property type="match status" value="1"/>
</dbReference>
<keyword evidence="3" id="KW-1185">Reference proteome</keyword>
<reference evidence="2" key="1">
    <citation type="journal article" date="2022" name="Int. J. Mol. Sci.">
        <title>Draft Genome of Tanacetum Coccineum: Genomic Comparison of Closely Related Tanacetum-Family Plants.</title>
        <authorList>
            <person name="Yamashiro T."/>
            <person name="Shiraishi A."/>
            <person name="Nakayama K."/>
            <person name="Satake H."/>
        </authorList>
    </citation>
    <scope>NUCLEOTIDE SEQUENCE</scope>
</reference>
<dbReference type="InterPro" id="IPR036397">
    <property type="entry name" value="RNaseH_sf"/>
</dbReference>
<organism evidence="2 3">
    <name type="scientific">Tanacetum coccineum</name>
    <dbReference type="NCBI Taxonomy" id="301880"/>
    <lineage>
        <taxon>Eukaryota</taxon>
        <taxon>Viridiplantae</taxon>
        <taxon>Streptophyta</taxon>
        <taxon>Embryophyta</taxon>
        <taxon>Tracheophyta</taxon>
        <taxon>Spermatophyta</taxon>
        <taxon>Magnoliopsida</taxon>
        <taxon>eudicotyledons</taxon>
        <taxon>Gunneridae</taxon>
        <taxon>Pentapetalae</taxon>
        <taxon>asterids</taxon>
        <taxon>campanulids</taxon>
        <taxon>Asterales</taxon>
        <taxon>Asteraceae</taxon>
        <taxon>Asteroideae</taxon>
        <taxon>Anthemideae</taxon>
        <taxon>Anthemidinae</taxon>
        <taxon>Tanacetum</taxon>
    </lineage>
</organism>
<reference evidence="2" key="2">
    <citation type="submission" date="2022-01" db="EMBL/GenBank/DDBJ databases">
        <authorList>
            <person name="Yamashiro T."/>
            <person name="Shiraishi A."/>
            <person name="Satake H."/>
            <person name="Nakayama K."/>
        </authorList>
    </citation>
    <scope>NUCLEOTIDE SEQUENCE</scope>
</reference>
<dbReference type="PANTHER" id="PTHR42648">
    <property type="entry name" value="TRANSPOSASE, PUTATIVE-RELATED"/>
    <property type="match status" value="1"/>
</dbReference>
<comment type="caution">
    <text evidence="2">The sequence shown here is derived from an EMBL/GenBank/DDBJ whole genome shotgun (WGS) entry which is preliminary data.</text>
</comment>
<accession>A0ABQ5GS92</accession>
<gene>
    <name evidence="2" type="ORF">Tco_1044811</name>
</gene>
<evidence type="ECO:0000313" key="2">
    <source>
        <dbReference type="EMBL" id="GJT78086.1"/>
    </source>
</evidence>
<dbReference type="InterPro" id="IPR001584">
    <property type="entry name" value="Integrase_cat-core"/>
</dbReference>
<protein>
    <submittedName>
        <fullName evidence="2">Retrovirus-related pol polyprotein from transposon TNT 1-94</fullName>
    </submittedName>
</protein>
<name>A0ABQ5GS92_9ASTR</name>
<sequence>MELSKLCNPSIDLSYGHSKKHSHKPKAENSIQEKLYLLHIDLCGPMRIQSINGRKYILVIVDDYYRFTWVKFLRSKDEVPEFVIKFLKMIQVYLNATVRNIRTDNDTEFVNQTMKAYYEEVGISHQTSVALTPQQNGVVKRKNRTLVEVARTMLIFLKAPLFLWAEAVATTCYTQNRSLI</sequence>
<evidence type="ECO:0000313" key="3">
    <source>
        <dbReference type="Proteomes" id="UP001151760"/>
    </source>
</evidence>